<comment type="caution">
    <text evidence="2">The sequence shown here is derived from an EMBL/GenBank/DDBJ whole genome shotgun (WGS) entry which is preliminary data.</text>
</comment>
<dbReference type="OMA" id="IPCQRPG"/>
<dbReference type="EMBL" id="MNAD01001187">
    <property type="protein sequence ID" value="OJT07365.1"/>
    <property type="molecule type" value="Genomic_DNA"/>
</dbReference>
<accession>A0A1M2VIF8</accession>
<evidence type="ECO:0000313" key="2">
    <source>
        <dbReference type="EMBL" id="OJT07365.1"/>
    </source>
</evidence>
<protein>
    <submittedName>
        <fullName evidence="2">Uncharacterized protein</fullName>
    </submittedName>
</protein>
<dbReference type="OrthoDB" id="3258262at2759"/>
<feature type="region of interest" description="Disordered" evidence="1">
    <location>
        <begin position="30"/>
        <end position="105"/>
    </location>
</feature>
<evidence type="ECO:0000256" key="1">
    <source>
        <dbReference type="SAM" id="MobiDB-lite"/>
    </source>
</evidence>
<feature type="region of interest" description="Disordered" evidence="1">
    <location>
        <begin position="208"/>
        <end position="233"/>
    </location>
</feature>
<proteinExistence type="predicted"/>
<evidence type="ECO:0000313" key="3">
    <source>
        <dbReference type="Proteomes" id="UP000184267"/>
    </source>
</evidence>
<dbReference type="AlphaFoldDB" id="A0A1M2VIF8"/>
<gene>
    <name evidence="2" type="ORF">TRAPUB_1770</name>
</gene>
<keyword evidence="3" id="KW-1185">Reference proteome</keyword>
<dbReference type="Proteomes" id="UP000184267">
    <property type="component" value="Unassembled WGS sequence"/>
</dbReference>
<name>A0A1M2VIF8_TRAPU</name>
<organism evidence="2 3">
    <name type="scientific">Trametes pubescens</name>
    <name type="common">White-rot fungus</name>
    <dbReference type="NCBI Taxonomy" id="154538"/>
    <lineage>
        <taxon>Eukaryota</taxon>
        <taxon>Fungi</taxon>
        <taxon>Dikarya</taxon>
        <taxon>Basidiomycota</taxon>
        <taxon>Agaricomycotina</taxon>
        <taxon>Agaricomycetes</taxon>
        <taxon>Polyporales</taxon>
        <taxon>Polyporaceae</taxon>
        <taxon>Trametes</taxon>
    </lineage>
</organism>
<feature type="compositionally biased region" description="Low complexity" evidence="1">
    <location>
        <begin position="73"/>
        <end position="97"/>
    </location>
</feature>
<reference evidence="2 3" key="1">
    <citation type="submission" date="2016-10" db="EMBL/GenBank/DDBJ databases">
        <title>Genome sequence of the basidiomycete white-rot fungus Trametes pubescens.</title>
        <authorList>
            <person name="Makela M.R."/>
            <person name="Granchi Z."/>
            <person name="Peng M."/>
            <person name="De Vries R.P."/>
            <person name="Grigoriev I."/>
            <person name="Riley R."/>
            <person name="Hilden K."/>
        </authorList>
    </citation>
    <scope>NUCLEOTIDE SEQUENCE [LARGE SCALE GENOMIC DNA]</scope>
    <source>
        <strain evidence="2 3">FBCC735</strain>
    </source>
</reference>
<sequence>MSRTYYRQSTLQAAPQIGMSLANTPVVVISRPMPQQPRRRPTKPRPADHTKRYGMIFPKSPLHDRYDYNDNESTWSMSRSRTSRRATTSRDTSAYSRNSSPAQEIAARYRASHSRELRSRPRVSSTVTYLDVPSTDGLSVGTSMESSMAPRVRARDSRTTAMGQASGEAYVMAIRYGRDRNIPCQRPGCRNVLPNIRALTSHLTLHDIDPVQSGGRQRRRYAPSPAPYAHSVRQRRELSFMTAL</sequence>